<accession>A0ABV6FQK8</accession>
<evidence type="ECO:0000313" key="2">
    <source>
        <dbReference type="EMBL" id="MFC0262161.1"/>
    </source>
</evidence>
<reference evidence="2 3" key="1">
    <citation type="submission" date="2024-09" db="EMBL/GenBank/DDBJ databases">
        <authorList>
            <person name="Sun Q."/>
            <person name="Mori K."/>
        </authorList>
    </citation>
    <scope>NUCLEOTIDE SEQUENCE [LARGE SCALE GENOMIC DNA]</scope>
    <source>
        <strain evidence="2 3">CCM 7650</strain>
    </source>
</reference>
<dbReference type="InterPro" id="IPR007421">
    <property type="entry name" value="Schlafen_AlbA_2_dom"/>
</dbReference>
<sequence length="145" mass="16472">MMEIKNDDEYLKELLKLSENETLDFKQGINKSSRIAKTLIAFANTKGGKIAVGISDKKKLTGIDPEEEIFMLEKANKEYCSPPIQMSNTVYETNGLDDPKSETEIYILIVDIPKSEEKHYFINPDQTLMAYTRVKDKSLPTTSTN</sequence>
<dbReference type="InterPro" id="IPR038461">
    <property type="entry name" value="Schlafen_AlbA_2_dom_sf"/>
</dbReference>
<keyword evidence="3" id="KW-1185">Reference proteome</keyword>
<protein>
    <submittedName>
        <fullName evidence="2">Helix-turn-helix domain-containing protein</fullName>
    </submittedName>
</protein>
<feature type="domain" description="Schlafen AlbA-2" evidence="1">
    <location>
        <begin position="19"/>
        <end position="139"/>
    </location>
</feature>
<dbReference type="Pfam" id="PF04326">
    <property type="entry name" value="SLFN_AlbA_2"/>
    <property type="match status" value="1"/>
</dbReference>
<dbReference type="Gene3D" id="3.30.950.30">
    <property type="entry name" value="Schlafen, AAA domain"/>
    <property type="match status" value="1"/>
</dbReference>
<dbReference type="PANTHER" id="PTHR30595">
    <property type="entry name" value="GLPR-RELATED TRANSCRIPTIONAL REPRESSOR"/>
    <property type="match status" value="1"/>
</dbReference>
<dbReference type="Proteomes" id="UP001589797">
    <property type="component" value="Unassembled WGS sequence"/>
</dbReference>
<dbReference type="EMBL" id="JBHLWI010000009">
    <property type="protein sequence ID" value="MFC0262161.1"/>
    <property type="molecule type" value="Genomic_DNA"/>
</dbReference>
<gene>
    <name evidence="2" type="ORF">ACFFIP_05655</name>
</gene>
<organism evidence="2 3">
    <name type="scientific">Fontibacter flavus</name>
    <dbReference type="NCBI Taxonomy" id="654838"/>
    <lineage>
        <taxon>Bacteria</taxon>
        <taxon>Pseudomonadati</taxon>
        <taxon>Bacteroidota</taxon>
        <taxon>Cytophagia</taxon>
        <taxon>Cytophagales</taxon>
        <taxon>Cyclobacteriaceae</taxon>
        <taxon>Fontibacter</taxon>
    </lineage>
</organism>
<dbReference type="PANTHER" id="PTHR30595:SF6">
    <property type="entry name" value="SCHLAFEN ALBA-2 DOMAIN-CONTAINING PROTEIN"/>
    <property type="match status" value="1"/>
</dbReference>
<proteinExistence type="predicted"/>
<evidence type="ECO:0000259" key="1">
    <source>
        <dbReference type="Pfam" id="PF04326"/>
    </source>
</evidence>
<dbReference type="RefSeq" id="WP_382386600.1">
    <property type="nucleotide sequence ID" value="NZ_JBHLWI010000009.1"/>
</dbReference>
<name>A0ABV6FQK8_9BACT</name>
<comment type="caution">
    <text evidence="2">The sequence shown here is derived from an EMBL/GenBank/DDBJ whole genome shotgun (WGS) entry which is preliminary data.</text>
</comment>
<evidence type="ECO:0000313" key="3">
    <source>
        <dbReference type="Proteomes" id="UP001589797"/>
    </source>
</evidence>